<dbReference type="AlphaFoldDB" id="A0A4Y2QQX9"/>
<evidence type="ECO:0000313" key="2">
    <source>
        <dbReference type="EMBL" id="GBN65626.1"/>
    </source>
</evidence>
<feature type="region of interest" description="Disordered" evidence="1">
    <location>
        <begin position="25"/>
        <end position="88"/>
    </location>
</feature>
<gene>
    <name evidence="2" type="ORF">AVEN_232584_1</name>
    <name evidence="3" type="ORF">AVEN_236062_1</name>
    <name evidence="4" type="ORF">AVEN_265580_1</name>
    <name evidence="5" type="ORF">AVEN_39180_1</name>
</gene>
<dbReference type="EMBL" id="BGPR01140003">
    <property type="protein sequence ID" value="GBN65636.1"/>
    <property type="molecule type" value="Genomic_DNA"/>
</dbReference>
<evidence type="ECO:0000313" key="4">
    <source>
        <dbReference type="EMBL" id="GBN65636.1"/>
    </source>
</evidence>
<evidence type="ECO:0000256" key="1">
    <source>
        <dbReference type="SAM" id="MobiDB-lite"/>
    </source>
</evidence>
<comment type="caution">
    <text evidence="5">The sequence shown here is derived from an EMBL/GenBank/DDBJ whole genome shotgun (WGS) entry which is preliminary data.</text>
</comment>
<sequence>MNQHPISKLPLHASEQMNDKFKVPMQGGSLELGFDPEIRRSQSTANRTPTPQRGRSGLMVGPGLGAGGSQAQNPIPLKIRRTCRPDVR</sequence>
<evidence type="ECO:0000313" key="6">
    <source>
        <dbReference type="Proteomes" id="UP000499080"/>
    </source>
</evidence>
<reference evidence="5 6" key="1">
    <citation type="journal article" date="2019" name="Sci. Rep.">
        <title>Orb-weaving spider Araneus ventricosus genome elucidates the spidroin gene catalogue.</title>
        <authorList>
            <person name="Kono N."/>
            <person name="Nakamura H."/>
            <person name="Ohtoshi R."/>
            <person name="Moran D.A.P."/>
            <person name="Shinohara A."/>
            <person name="Yoshida Y."/>
            <person name="Fujiwara M."/>
            <person name="Mori M."/>
            <person name="Tomita M."/>
            <person name="Arakawa K."/>
        </authorList>
    </citation>
    <scope>NUCLEOTIDE SEQUENCE [LARGE SCALE GENOMIC DNA]</scope>
</reference>
<dbReference type="EMBL" id="BGPR01139999">
    <property type="protein sequence ID" value="GBN65626.1"/>
    <property type="molecule type" value="Genomic_DNA"/>
</dbReference>
<evidence type="ECO:0000313" key="3">
    <source>
        <dbReference type="EMBL" id="GBN65629.1"/>
    </source>
</evidence>
<feature type="compositionally biased region" description="Polar residues" evidence="1">
    <location>
        <begin position="41"/>
        <end position="53"/>
    </location>
</feature>
<name>A0A4Y2QQX9_ARAVE</name>
<evidence type="ECO:0000313" key="5">
    <source>
        <dbReference type="EMBL" id="GBN65656.1"/>
    </source>
</evidence>
<proteinExistence type="predicted"/>
<dbReference type="Proteomes" id="UP000499080">
    <property type="component" value="Unassembled WGS sequence"/>
</dbReference>
<organism evidence="5 6">
    <name type="scientific">Araneus ventricosus</name>
    <name type="common">Orbweaver spider</name>
    <name type="synonym">Epeira ventricosa</name>
    <dbReference type="NCBI Taxonomy" id="182803"/>
    <lineage>
        <taxon>Eukaryota</taxon>
        <taxon>Metazoa</taxon>
        <taxon>Ecdysozoa</taxon>
        <taxon>Arthropoda</taxon>
        <taxon>Chelicerata</taxon>
        <taxon>Arachnida</taxon>
        <taxon>Araneae</taxon>
        <taxon>Araneomorphae</taxon>
        <taxon>Entelegynae</taxon>
        <taxon>Araneoidea</taxon>
        <taxon>Araneidae</taxon>
        <taxon>Araneus</taxon>
    </lineage>
</organism>
<dbReference type="EMBL" id="BGPR01140000">
    <property type="protein sequence ID" value="GBN65629.1"/>
    <property type="molecule type" value="Genomic_DNA"/>
</dbReference>
<keyword evidence="6" id="KW-1185">Reference proteome</keyword>
<protein>
    <submittedName>
        <fullName evidence="5">Uncharacterized protein</fullName>
    </submittedName>
</protein>
<accession>A0A4Y2QQX9</accession>
<dbReference type="EMBL" id="BGPR01140009">
    <property type="protein sequence ID" value="GBN65656.1"/>
    <property type="molecule type" value="Genomic_DNA"/>
</dbReference>